<dbReference type="Proteomes" id="UP000263754">
    <property type="component" value="Unassembled WGS sequence"/>
</dbReference>
<dbReference type="PANTHER" id="PTHR34986">
    <property type="entry name" value="EVOLVED BETA-GALACTOSIDASE SUBUNIT BETA"/>
    <property type="match status" value="1"/>
</dbReference>
<name>A0A374MPF1_BACUN</name>
<proteinExistence type="predicted"/>
<reference evidence="4 5" key="1">
    <citation type="submission" date="2018-08" db="EMBL/GenBank/DDBJ databases">
        <title>A genome reference for cultivated species of the human gut microbiota.</title>
        <authorList>
            <person name="Zou Y."/>
            <person name="Xue W."/>
            <person name="Luo G."/>
        </authorList>
    </citation>
    <scope>NUCLEOTIDE SEQUENCE [LARGE SCALE GENOMIC DNA]</scope>
    <source>
        <strain evidence="3 6">AF14-42</strain>
        <strain evidence="2 4">TF08-13</strain>
        <strain evidence="1 5">TM10-17</strain>
    </source>
</reference>
<dbReference type="SUPFAM" id="SSF51197">
    <property type="entry name" value="Clavaminate synthase-like"/>
    <property type="match status" value="1"/>
</dbReference>
<dbReference type="InterPro" id="IPR037012">
    <property type="entry name" value="NanQ/TabA/YiaL_sf"/>
</dbReference>
<dbReference type="InterPro" id="IPR004375">
    <property type="entry name" value="NanQ/TabA/YiaL"/>
</dbReference>
<dbReference type="AlphaFoldDB" id="A0A374MPF1"/>
<gene>
    <name evidence="3" type="ORF">DWW14_05480</name>
    <name evidence="2" type="ORF">DXC80_04660</name>
    <name evidence="1" type="ORF">DXD90_17610</name>
</gene>
<dbReference type="EMBL" id="QSOF01000031">
    <property type="protein sequence ID" value="RGI72670.1"/>
    <property type="molecule type" value="Genomic_DNA"/>
</dbReference>
<accession>A0A374MPF1</accession>
<protein>
    <submittedName>
        <fullName evidence="1">DUF386 domain-containing protein</fullName>
    </submittedName>
</protein>
<organism evidence="1 5">
    <name type="scientific">Bacteroides uniformis</name>
    <dbReference type="NCBI Taxonomy" id="820"/>
    <lineage>
        <taxon>Bacteria</taxon>
        <taxon>Pseudomonadati</taxon>
        <taxon>Bacteroidota</taxon>
        <taxon>Bacteroidia</taxon>
        <taxon>Bacteroidales</taxon>
        <taxon>Bacteroidaceae</taxon>
        <taxon>Bacteroides</taxon>
    </lineage>
</organism>
<evidence type="ECO:0000313" key="2">
    <source>
        <dbReference type="EMBL" id="RGL15978.1"/>
    </source>
</evidence>
<dbReference type="RefSeq" id="WP_117680822.1">
    <property type="nucleotide sequence ID" value="NZ_DAWEHH010000031.1"/>
</dbReference>
<dbReference type="GO" id="GO:0005829">
    <property type="term" value="C:cytosol"/>
    <property type="evidence" value="ECO:0007669"/>
    <property type="project" value="TreeGrafter"/>
</dbReference>
<comment type="caution">
    <text evidence="1">The sequence shown here is derived from an EMBL/GenBank/DDBJ whole genome shotgun (WGS) entry which is preliminary data.</text>
</comment>
<evidence type="ECO:0000313" key="1">
    <source>
        <dbReference type="EMBL" id="RGI72670.1"/>
    </source>
</evidence>
<dbReference type="PANTHER" id="PTHR34986:SF1">
    <property type="entry name" value="PROTEIN YIAL"/>
    <property type="match status" value="1"/>
</dbReference>
<dbReference type="EMBL" id="QRZC01000005">
    <property type="protein sequence ID" value="RGV43992.1"/>
    <property type="molecule type" value="Genomic_DNA"/>
</dbReference>
<dbReference type="Gene3D" id="2.60.120.370">
    <property type="entry name" value="YhcH/YjgK/YiaL"/>
    <property type="match status" value="1"/>
</dbReference>
<dbReference type="Proteomes" id="UP000260795">
    <property type="component" value="Unassembled WGS sequence"/>
</dbReference>
<dbReference type="Proteomes" id="UP000285343">
    <property type="component" value="Unassembled WGS sequence"/>
</dbReference>
<evidence type="ECO:0000313" key="5">
    <source>
        <dbReference type="Proteomes" id="UP000263754"/>
    </source>
</evidence>
<evidence type="ECO:0000313" key="6">
    <source>
        <dbReference type="Proteomes" id="UP000285343"/>
    </source>
</evidence>
<dbReference type="PROSITE" id="PS51257">
    <property type="entry name" value="PROKAR_LIPOPROTEIN"/>
    <property type="match status" value="1"/>
</dbReference>
<dbReference type="Pfam" id="PF04074">
    <property type="entry name" value="DUF386"/>
    <property type="match status" value="1"/>
</dbReference>
<dbReference type="EMBL" id="QSRK01000005">
    <property type="protein sequence ID" value="RGL15978.1"/>
    <property type="molecule type" value="Genomic_DNA"/>
</dbReference>
<evidence type="ECO:0000313" key="3">
    <source>
        <dbReference type="EMBL" id="RGV43992.1"/>
    </source>
</evidence>
<sequence length="198" mass="23389">MKLYNLLMVMYLLLAVTSCGKNKKLSHSKIVKSETNWRQELYSSNVIPSQSIDTLSFAEHYKRYPERWKLAFDYLSSVKKDSLIVGKKFLSEDVFVSVDEYRTKKKEDVLFESHRRYIDLQYVMEGEEYIGFSRYPVKEVVPYNVERDITFYNANIEQLLKADAGHFFIFFPTDLHQPCIAAEQCKRVKKIVIKIKID</sequence>
<evidence type="ECO:0000313" key="4">
    <source>
        <dbReference type="Proteomes" id="UP000260795"/>
    </source>
</evidence>
<dbReference type="NCBIfam" id="TIGR00022">
    <property type="entry name" value="YhcH/YjgK/YiaL family protein"/>
    <property type="match status" value="1"/>
</dbReference>